<evidence type="ECO:0000256" key="1">
    <source>
        <dbReference type="PROSITE-ProRule" id="PRU00047"/>
    </source>
</evidence>
<dbReference type="Proteomes" id="UP000265520">
    <property type="component" value="Unassembled WGS sequence"/>
</dbReference>
<dbReference type="PANTHER" id="PTHR23002">
    <property type="entry name" value="ZINC FINGER CCHC DOMAIN CONTAINING PROTEIN"/>
    <property type="match status" value="1"/>
</dbReference>
<dbReference type="Pfam" id="PF00098">
    <property type="entry name" value="zf-CCHC"/>
    <property type="match status" value="2"/>
</dbReference>
<feature type="region of interest" description="Disordered" evidence="2">
    <location>
        <begin position="1"/>
        <end position="64"/>
    </location>
</feature>
<reference evidence="4 5" key="1">
    <citation type="journal article" date="2018" name="Front. Plant Sci.">
        <title>Red Clover (Trifolium pratense) and Zigzag Clover (T. medium) - A Picture of Genomic Similarities and Differences.</title>
        <authorList>
            <person name="Dluhosova J."/>
            <person name="Istvanek J."/>
            <person name="Nedelnik J."/>
            <person name="Repkova J."/>
        </authorList>
    </citation>
    <scope>NUCLEOTIDE SEQUENCE [LARGE SCALE GENOMIC DNA]</scope>
    <source>
        <strain evidence="5">cv. 10/8</strain>
        <tissue evidence="4">Leaf</tissue>
    </source>
</reference>
<proteinExistence type="predicted"/>
<dbReference type="PROSITE" id="PS50158">
    <property type="entry name" value="ZF_CCHC"/>
    <property type="match status" value="2"/>
</dbReference>
<dbReference type="InterPro" id="IPR001878">
    <property type="entry name" value="Znf_CCHC"/>
</dbReference>
<feature type="domain" description="CCHC-type" evidence="3">
    <location>
        <begin position="63"/>
        <end position="76"/>
    </location>
</feature>
<sequence>MRNKRMNRQGNFSVGGRSRPSNQNLNRGGQGNKPYNRPQNNRGSNRSANQGTRGNPGGKKQTCFKCGREGHYANNCGDAGPTCFNCKRIGHFARDCKAPRAEPS</sequence>
<dbReference type="SUPFAM" id="SSF57756">
    <property type="entry name" value="Retrovirus zinc finger-like domains"/>
    <property type="match status" value="1"/>
</dbReference>
<organism evidence="4 5">
    <name type="scientific">Trifolium medium</name>
    <dbReference type="NCBI Taxonomy" id="97028"/>
    <lineage>
        <taxon>Eukaryota</taxon>
        <taxon>Viridiplantae</taxon>
        <taxon>Streptophyta</taxon>
        <taxon>Embryophyta</taxon>
        <taxon>Tracheophyta</taxon>
        <taxon>Spermatophyta</taxon>
        <taxon>Magnoliopsida</taxon>
        <taxon>eudicotyledons</taxon>
        <taxon>Gunneridae</taxon>
        <taxon>Pentapetalae</taxon>
        <taxon>rosids</taxon>
        <taxon>fabids</taxon>
        <taxon>Fabales</taxon>
        <taxon>Fabaceae</taxon>
        <taxon>Papilionoideae</taxon>
        <taxon>50 kb inversion clade</taxon>
        <taxon>NPAAA clade</taxon>
        <taxon>Hologalegina</taxon>
        <taxon>IRL clade</taxon>
        <taxon>Trifolieae</taxon>
        <taxon>Trifolium</taxon>
    </lineage>
</organism>
<keyword evidence="5" id="KW-1185">Reference proteome</keyword>
<dbReference type="AlphaFoldDB" id="A0A392PUH8"/>
<dbReference type="InterPro" id="IPR036875">
    <property type="entry name" value="Znf_CCHC_sf"/>
</dbReference>
<protein>
    <submittedName>
        <fullName evidence="4">TIR-NBS-LRR resistance protein</fullName>
    </submittedName>
</protein>
<dbReference type="Gene3D" id="4.10.60.10">
    <property type="entry name" value="Zinc finger, CCHC-type"/>
    <property type="match status" value="2"/>
</dbReference>
<evidence type="ECO:0000259" key="3">
    <source>
        <dbReference type="PROSITE" id="PS50158"/>
    </source>
</evidence>
<evidence type="ECO:0000313" key="5">
    <source>
        <dbReference type="Proteomes" id="UP000265520"/>
    </source>
</evidence>
<dbReference type="InterPro" id="IPR051714">
    <property type="entry name" value="Znf_CCHC_NABP"/>
</dbReference>
<dbReference type="GO" id="GO:0008270">
    <property type="term" value="F:zinc ion binding"/>
    <property type="evidence" value="ECO:0007669"/>
    <property type="project" value="UniProtKB-KW"/>
</dbReference>
<keyword evidence="1" id="KW-0479">Metal-binding</keyword>
<evidence type="ECO:0000313" key="4">
    <source>
        <dbReference type="EMBL" id="MCI15748.1"/>
    </source>
</evidence>
<dbReference type="GO" id="GO:0003676">
    <property type="term" value="F:nucleic acid binding"/>
    <property type="evidence" value="ECO:0007669"/>
    <property type="project" value="InterPro"/>
</dbReference>
<accession>A0A392PUH8</accession>
<evidence type="ECO:0000256" key="2">
    <source>
        <dbReference type="SAM" id="MobiDB-lite"/>
    </source>
</evidence>
<keyword evidence="1" id="KW-0862">Zinc</keyword>
<dbReference type="SMART" id="SM00343">
    <property type="entry name" value="ZnF_C2HC"/>
    <property type="match status" value="2"/>
</dbReference>
<feature type="compositionally biased region" description="Polar residues" evidence="2">
    <location>
        <begin position="37"/>
        <end position="53"/>
    </location>
</feature>
<dbReference type="EMBL" id="LXQA010097798">
    <property type="protein sequence ID" value="MCI15748.1"/>
    <property type="molecule type" value="Genomic_DNA"/>
</dbReference>
<feature type="domain" description="CCHC-type" evidence="3">
    <location>
        <begin position="83"/>
        <end position="97"/>
    </location>
</feature>
<name>A0A392PUH8_9FABA</name>
<comment type="caution">
    <text evidence="4">The sequence shown here is derived from an EMBL/GenBank/DDBJ whole genome shotgun (WGS) entry which is preliminary data.</text>
</comment>
<keyword evidence="1" id="KW-0863">Zinc-finger</keyword>